<sequence>MKRLLSSVAAVVAVLPAAAWSATDLFFSEYIEGSSNNKALEIFNDTGATIDLGGYEIQMYFNGNANPGLTIPLVGNVADGEVHVVAQSNAGPEILAEADQTNGAGWFNGDDAVVLLFGGAVIDAIGQVGFDPGSQWGSGDASTQNNTLRRAASVDGGDTDPNDPFEPALEWDGFPQDTFDDLGRAGDGPPPGGDVLINEVDADTPDRDMLEFVELFDGGAGNTSLDGLVLVFFNGNGDASYRTLDLSGRQTDSNGYFVAGNSAVASVDLVFPNDGLQNGADAVALYRAAAADFPNGTPVTTAGLVDALVYDTNDADDSDLLVLLNPGQAQVNEAGAGNVTSHSNQRCENGSGGPRNTDTYIQELATPGAPNRCSPVVIGQCGDPATAIHAIQGAGAVSPLVGSSQIIEGVVVGDFQGEDALEGFFVQEEQADQDGDPQTSEGIFVFDGSGAVAVNVGDIVRVGGSVREFFGMTRLDNLSGVTVCGSGASFEAAVVALPQTVPGELERFEGMAVTTSQTLVISENFNLGSFGSVLLSADSRLLQPTQVATPGADALAVLAANNLNRLFLDDGSTAGNPATIPYPAPRLTADNTLRVGDSVAPLTGVLNFSFGEYRLQPTETPVFIPTNPRTAAPELVGQGDVRVASLNVLNYFNGDGQGGGFPTSRGADSLLEFERQRAKTISAILALDADIIGLVEIENDGYGSDSAIQDLVNGLNAAGADYALVDPGVNVIGTDQIAVGFIYRPQVVELVNAAAILDASVDPDFIDTRNRPVLAQTFRSFASQGVFTVAVTHLKSKGTPCDNIGDPDIGDGQGNCNLTRTSAAGALARWVATDPTNSNDSDFLIIGDINAYAKEDPIQALAAAGYADLVAQFVGPAAHSFVFRGQSGYLDYALANPAMGGQVVDLTEWLINADEPRALDYNLEDKSPLQAVDLYSAGPYRASDHDPIVLLLDLSHRAGDINGDGRLSIRDLRILVSRLHKAADGDNDPSDVNRDGVIDRKDLRRWLRLYIKSKKRRWWYPYH</sequence>
<dbReference type="Pfam" id="PF00404">
    <property type="entry name" value="Dockerin_1"/>
    <property type="match status" value="1"/>
</dbReference>
<organism evidence="4 5">
    <name type="scientific">Exilibacterium tricleocarpae</name>
    <dbReference type="NCBI Taxonomy" id="2591008"/>
    <lineage>
        <taxon>Bacteria</taxon>
        <taxon>Pseudomonadati</taxon>
        <taxon>Pseudomonadota</taxon>
        <taxon>Gammaproteobacteria</taxon>
        <taxon>Cellvibrionales</taxon>
        <taxon>Cellvibrionaceae</taxon>
        <taxon>Exilibacterium</taxon>
    </lineage>
</organism>
<dbReference type="Pfam" id="PF00932">
    <property type="entry name" value="LTD"/>
    <property type="match status" value="1"/>
</dbReference>
<dbReference type="FunFam" id="3.60.10.10:FF:000072">
    <property type="entry name" value="Extracellular nuclease"/>
    <property type="match status" value="1"/>
</dbReference>
<evidence type="ECO:0000259" key="3">
    <source>
        <dbReference type="PROSITE" id="PS51841"/>
    </source>
</evidence>
<dbReference type="Gene3D" id="1.10.1330.10">
    <property type="entry name" value="Dockerin domain"/>
    <property type="match status" value="1"/>
</dbReference>
<dbReference type="InterPro" id="IPR047971">
    <property type="entry name" value="ExeM-like"/>
</dbReference>
<dbReference type="Proteomes" id="UP000319732">
    <property type="component" value="Unassembled WGS sequence"/>
</dbReference>
<evidence type="ECO:0000256" key="1">
    <source>
        <dbReference type="SAM" id="SignalP"/>
    </source>
</evidence>
<dbReference type="InterPro" id="IPR036691">
    <property type="entry name" value="Endo/exonu/phosph_ase_sf"/>
</dbReference>
<keyword evidence="1" id="KW-0732">Signal</keyword>
<protein>
    <submittedName>
        <fullName evidence="4">ExeM/NucH family extracellular endonuclease</fullName>
    </submittedName>
</protein>
<reference evidence="4 5" key="1">
    <citation type="submission" date="2019-06" db="EMBL/GenBank/DDBJ databases">
        <title>Whole genome sequence for Cellvibrionaceae sp. R142.</title>
        <authorList>
            <person name="Wang G."/>
        </authorList>
    </citation>
    <scope>NUCLEOTIDE SEQUENCE [LARGE SCALE GENOMIC DNA]</scope>
    <source>
        <strain evidence="4 5">R142</strain>
    </source>
</reference>
<dbReference type="GO" id="GO:0005509">
    <property type="term" value="F:calcium ion binding"/>
    <property type="evidence" value="ECO:0007669"/>
    <property type="project" value="InterPro"/>
</dbReference>
<dbReference type="PROSITE" id="PS00018">
    <property type="entry name" value="EF_HAND_1"/>
    <property type="match status" value="2"/>
</dbReference>
<feature type="signal peptide" evidence="1">
    <location>
        <begin position="1"/>
        <end position="21"/>
    </location>
</feature>
<dbReference type="InterPro" id="IPR001322">
    <property type="entry name" value="Lamin_tail_dom"/>
</dbReference>
<dbReference type="OrthoDB" id="9800417at2"/>
<name>A0A545TAK8_9GAMM</name>
<keyword evidence="4" id="KW-0255">Endonuclease</keyword>
<evidence type="ECO:0000313" key="5">
    <source>
        <dbReference type="Proteomes" id="UP000319732"/>
    </source>
</evidence>
<dbReference type="GO" id="GO:0000272">
    <property type="term" value="P:polysaccharide catabolic process"/>
    <property type="evidence" value="ECO:0007669"/>
    <property type="project" value="InterPro"/>
</dbReference>
<dbReference type="AlphaFoldDB" id="A0A545TAK8"/>
<dbReference type="EMBL" id="VHSG01000017">
    <property type="protein sequence ID" value="TQV74251.1"/>
    <property type="molecule type" value="Genomic_DNA"/>
</dbReference>
<dbReference type="GO" id="GO:0004519">
    <property type="term" value="F:endonuclease activity"/>
    <property type="evidence" value="ECO:0007669"/>
    <property type="project" value="UniProtKB-KW"/>
</dbReference>
<feature type="domain" description="EF-hand" evidence="2">
    <location>
        <begin position="991"/>
        <end position="1013"/>
    </location>
</feature>
<dbReference type="PROSITE" id="PS51841">
    <property type="entry name" value="LTD"/>
    <property type="match status" value="1"/>
</dbReference>
<feature type="domain" description="LTD" evidence="3">
    <location>
        <begin position="13"/>
        <end position="129"/>
    </location>
</feature>
<accession>A0A545TAK8</accession>
<dbReference type="SUPFAM" id="SSF56219">
    <property type="entry name" value="DNase I-like"/>
    <property type="match status" value="1"/>
</dbReference>
<feature type="chain" id="PRO_5021762564" evidence="1">
    <location>
        <begin position="22"/>
        <end position="1023"/>
    </location>
</feature>
<dbReference type="PROSITE" id="PS50222">
    <property type="entry name" value="EF_HAND_2"/>
    <property type="match status" value="1"/>
</dbReference>
<gene>
    <name evidence="4" type="ORF">FKG94_16750</name>
</gene>
<keyword evidence="5" id="KW-1185">Reference proteome</keyword>
<dbReference type="SUPFAM" id="SSF63446">
    <property type="entry name" value="Type I dockerin domain"/>
    <property type="match status" value="1"/>
</dbReference>
<keyword evidence="4" id="KW-0378">Hydrolase</keyword>
<dbReference type="InterPro" id="IPR036439">
    <property type="entry name" value="Dockerin_dom_sf"/>
</dbReference>
<dbReference type="InterPro" id="IPR002105">
    <property type="entry name" value="Dockerin_1_rpt"/>
</dbReference>
<evidence type="ECO:0000259" key="2">
    <source>
        <dbReference type="PROSITE" id="PS50222"/>
    </source>
</evidence>
<evidence type="ECO:0000313" key="4">
    <source>
        <dbReference type="EMBL" id="TQV74251.1"/>
    </source>
</evidence>
<dbReference type="PANTHER" id="PTHR42834:SF1">
    <property type="entry name" value="ENDONUCLEASE_EXONUCLEASE_PHOSPHATASE FAMILY PROTEIN (AFU_ORTHOLOGUE AFUA_3G09210)"/>
    <property type="match status" value="1"/>
</dbReference>
<dbReference type="PANTHER" id="PTHR42834">
    <property type="entry name" value="ENDONUCLEASE/EXONUCLEASE/PHOSPHATASE FAMILY PROTEIN (AFU_ORTHOLOGUE AFUA_3G09210)"/>
    <property type="match status" value="1"/>
</dbReference>
<dbReference type="GO" id="GO:0004553">
    <property type="term" value="F:hydrolase activity, hydrolyzing O-glycosyl compounds"/>
    <property type="evidence" value="ECO:0007669"/>
    <property type="project" value="InterPro"/>
</dbReference>
<dbReference type="NCBIfam" id="NF033681">
    <property type="entry name" value="ExeM_NucH_DNase"/>
    <property type="match status" value="1"/>
</dbReference>
<keyword evidence="4" id="KW-0540">Nuclease</keyword>
<comment type="caution">
    <text evidence="4">The sequence shown here is derived from an EMBL/GenBank/DDBJ whole genome shotgun (WGS) entry which is preliminary data.</text>
</comment>
<dbReference type="InterPro" id="IPR018247">
    <property type="entry name" value="EF_Hand_1_Ca_BS"/>
</dbReference>
<dbReference type="InterPro" id="IPR002048">
    <property type="entry name" value="EF_hand_dom"/>
</dbReference>
<proteinExistence type="predicted"/>
<dbReference type="Gene3D" id="3.60.10.10">
    <property type="entry name" value="Endonuclease/exonuclease/phosphatase"/>
    <property type="match status" value="1"/>
</dbReference>
<dbReference type="RefSeq" id="WP_142905474.1">
    <property type="nucleotide sequence ID" value="NZ_ML660096.1"/>
</dbReference>
<dbReference type="CDD" id="cd10283">
    <property type="entry name" value="MnuA_DNase1-like"/>
    <property type="match status" value="1"/>
</dbReference>
<dbReference type="CDD" id="cd04486">
    <property type="entry name" value="YhcR_OBF_like"/>
    <property type="match status" value="1"/>
</dbReference>